<evidence type="ECO:0000256" key="3">
    <source>
        <dbReference type="ARBA" id="ARBA00022475"/>
    </source>
</evidence>
<dbReference type="Gene3D" id="1.20.1250.20">
    <property type="entry name" value="MFS general substrate transporter like domains"/>
    <property type="match status" value="1"/>
</dbReference>
<evidence type="ECO:0000256" key="6">
    <source>
        <dbReference type="ARBA" id="ARBA00023136"/>
    </source>
</evidence>
<dbReference type="Pfam" id="PF05977">
    <property type="entry name" value="MFS_3"/>
    <property type="match status" value="1"/>
</dbReference>
<keyword evidence="6 7" id="KW-0472">Membrane</keyword>
<name>A0ABY4YUE5_9MICO</name>
<dbReference type="EMBL" id="CP099489">
    <property type="protein sequence ID" value="USQ80394.1"/>
    <property type="molecule type" value="Genomic_DNA"/>
</dbReference>
<feature type="transmembrane region" description="Helical" evidence="7">
    <location>
        <begin position="194"/>
        <end position="217"/>
    </location>
</feature>
<evidence type="ECO:0000256" key="1">
    <source>
        <dbReference type="ARBA" id="ARBA00004651"/>
    </source>
</evidence>
<dbReference type="InterPro" id="IPR020846">
    <property type="entry name" value="MFS_dom"/>
</dbReference>
<keyword evidence="3" id="KW-1003">Cell membrane</keyword>
<accession>A0ABY4YUE5</accession>
<feature type="domain" description="Major facilitator superfamily (MFS) profile" evidence="8">
    <location>
        <begin position="241"/>
        <end position="428"/>
    </location>
</feature>
<keyword evidence="2" id="KW-0813">Transport</keyword>
<comment type="subcellular location">
    <subcellularLocation>
        <location evidence="1">Cell membrane</location>
        <topology evidence="1">Multi-pass membrane protein</topology>
    </subcellularLocation>
</comment>
<feature type="transmembrane region" description="Helical" evidence="7">
    <location>
        <begin position="365"/>
        <end position="384"/>
    </location>
</feature>
<dbReference type="InterPro" id="IPR036259">
    <property type="entry name" value="MFS_trans_sf"/>
</dbReference>
<feature type="transmembrane region" description="Helical" evidence="7">
    <location>
        <begin position="121"/>
        <end position="142"/>
    </location>
</feature>
<evidence type="ECO:0000313" key="10">
    <source>
        <dbReference type="Proteomes" id="UP001056455"/>
    </source>
</evidence>
<evidence type="ECO:0000256" key="2">
    <source>
        <dbReference type="ARBA" id="ARBA00022448"/>
    </source>
</evidence>
<reference evidence="9" key="1">
    <citation type="submission" date="2022-06" db="EMBL/GenBank/DDBJ databases">
        <title>Ornithinimicrobium HY1793.</title>
        <authorList>
            <person name="Huang Y."/>
        </authorList>
    </citation>
    <scope>NUCLEOTIDE SEQUENCE</scope>
    <source>
        <strain evidence="9">HY1793</strain>
    </source>
</reference>
<keyword evidence="5 7" id="KW-1133">Transmembrane helix</keyword>
<dbReference type="PANTHER" id="PTHR23513">
    <property type="entry name" value="INTEGRAL MEMBRANE EFFLUX PROTEIN-RELATED"/>
    <property type="match status" value="1"/>
</dbReference>
<organism evidence="9 10">
    <name type="scientific">Ornithinimicrobium faecis</name>
    <dbReference type="NCBI Taxonomy" id="2934158"/>
    <lineage>
        <taxon>Bacteria</taxon>
        <taxon>Bacillati</taxon>
        <taxon>Actinomycetota</taxon>
        <taxon>Actinomycetes</taxon>
        <taxon>Micrococcales</taxon>
        <taxon>Ornithinimicrobiaceae</taxon>
        <taxon>Ornithinimicrobium</taxon>
    </lineage>
</organism>
<proteinExistence type="predicted"/>
<evidence type="ECO:0000256" key="7">
    <source>
        <dbReference type="SAM" id="Phobius"/>
    </source>
</evidence>
<evidence type="ECO:0000256" key="4">
    <source>
        <dbReference type="ARBA" id="ARBA00022692"/>
    </source>
</evidence>
<feature type="transmembrane region" description="Helical" evidence="7">
    <location>
        <begin position="238"/>
        <end position="256"/>
    </location>
</feature>
<dbReference type="Proteomes" id="UP001056455">
    <property type="component" value="Chromosome"/>
</dbReference>
<dbReference type="InterPro" id="IPR010290">
    <property type="entry name" value="TM_effector"/>
</dbReference>
<sequence length="428" mass="44138">MTDRLSSTNAPAASLPPRGTFGLIVDRQFGVIFWGKLLSGIGVWIHAIVAAIVVFAATGSALWVGLVSVAQFIPQLFLSPLSGKWADRGNLAFQLVLGRLLCLAGSGFIAVWCLVDGDPQGYAGASIVLLGSFIVGLGFVVGGPAQQSIIPLLIRPGELGTAMGLNSLPMTLARVVGPAVGAAIAAQFSAAPAFTVAAISHLIFAVMLVVASLPHGIEHDETVDQDFSVRSALRHVGGDRTLFALLMVVTAAGFASEPSMTLAPAFAEELGGGSHLVGQLTGAFGLGAALGYVAYSGASRGRPQQWVTQVGLVLMTLGTLGLALATHPVAALLLFGVVGSGFMIALTGATTLIQERVPALLRGRVMALWFMGFVGSRPLAASLDGWLADAFSLTISLLVTAALLAVTLVCFRPGRLDFSEAARRGVRS</sequence>
<dbReference type="PANTHER" id="PTHR23513:SF11">
    <property type="entry name" value="STAPHYLOFERRIN A TRANSPORTER"/>
    <property type="match status" value="1"/>
</dbReference>
<evidence type="ECO:0000256" key="5">
    <source>
        <dbReference type="ARBA" id="ARBA00022989"/>
    </source>
</evidence>
<keyword evidence="4 7" id="KW-0812">Transmembrane</keyword>
<feature type="transmembrane region" description="Helical" evidence="7">
    <location>
        <begin position="43"/>
        <end position="70"/>
    </location>
</feature>
<dbReference type="PROSITE" id="PS50850">
    <property type="entry name" value="MFS"/>
    <property type="match status" value="1"/>
</dbReference>
<dbReference type="CDD" id="cd06173">
    <property type="entry name" value="MFS_MefA_like"/>
    <property type="match status" value="1"/>
</dbReference>
<evidence type="ECO:0000259" key="8">
    <source>
        <dbReference type="PROSITE" id="PS50850"/>
    </source>
</evidence>
<protein>
    <submittedName>
        <fullName evidence="9">MFS transporter</fullName>
    </submittedName>
</protein>
<feature type="transmembrane region" description="Helical" evidence="7">
    <location>
        <begin position="306"/>
        <end position="325"/>
    </location>
</feature>
<dbReference type="SUPFAM" id="SSF103473">
    <property type="entry name" value="MFS general substrate transporter"/>
    <property type="match status" value="1"/>
</dbReference>
<evidence type="ECO:0000313" key="9">
    <source>
        <dbReference type="EMBL" id="USQ80394.1"/>
    </source>
</evidence>
<feature type="transmembrane region" description="Helical" evidence="7">
    <location>
        <begin position="91"/>
        <end position="115"/>
    </location>
</feature>
<feature type="transmembrane region" description="Helical" evidence="7">
    <location>
        <begin position="331"/>
        <end position="353"/>
    </location>
</feature>
<feature type="transmembrane region" description="Helical" evidence="7">
    <location>
        <begin position="276"/>
        <end position="294"/>
    </location>
</feature>
<feature type="transmembrane region" description="Helical" evidence="7">
    <location>
        <begin position="390"/>
        <end position="411"/>
    </location>
</feature>
<dbReference type="RefSeq" id="WP_252593770.1">
    <property type="nucleotide sequence ID" value="NZ_CP099489.1"/>
</dbReference>
<gene>
    <name evidence="9" type="ORF">NF556_01635</name>
</gene>
<keyword evidence="10" id="KW-1185">Reference proteome</keyword>